<dbReference type="SUPFAM" id="SSF53756">
    <property type="entry name" value="UDP-Glycosyltransferase/glycogen phosphorylase"/>
    <property type="match status" value="1"/>
</dbReference>
<evidence type="ECO:0000256" key="2">
    <source>
        <dbReference type="ARBA" id="ARBA00022676"/>
    </source>
</evidence>
<dbReference type="PANTHER" id="PTHR48044:SF22">
    <property type="entry name" value="GLYCOSYLTRANSFERASE"/>
    <property type="match status" value="1"/>
</dbReference>
<organism evidence="7 8">
    <name type="scientific">Olea europaea subsp. europaea</name>
    <dbReference type="NCBI Taxonomy" id="158383"/>
    <lineage>
        <taxon>Eukaryota</taxon>
        <taxon>Viridiplantae</taxon>
        <taxon>Streptophyta</taxon>
        <taxon>Embryophyta</taxon>
        <taxon>Tracheophyta</taxon>
        <taxon>Spermatophyta</taxon>
        <taxon>Magnoliopsida</taxon>
        <taxon>eudicotyledons</taxon>
        <taxon>Gunneridae</taxon>
        <taxon>Pentapetalae</taxon>
        <taxon>asterids</taxon>
        <taxon>lamiids</taxon>
        <taxon>Lamiales</taxon>
        <taxon>Oleaceae</taxon>
        <taxon>Oleeae</taxon>
        <taxon>Olea</taxon>
    </lineage>
</organism>
<evidence type="ECO:0000259" key="6">
    <source>
        <dbReference type="Pfam" id="PF26168"/>
    </source>
</evidence>
<evidence type="ECO:0000256" key="1">
    <source>
        <dbReference type="ARBA" id="ARBA00009995"/>
    </source>
</evidence>
<evidence type="ECO:0000256" key="3">
    <source>
        <dbReference type="ARBA" id="ARBA00022679"/>
    </source>
</evidence>
<comment type="similarity">
    <text evidence="1 4">Belongs to the UDP-glycosyltransferase family.</text>
</comment>
<dbReference type="InterPro" id="IPR035595">
    <property type="entry name" value="UDP_glycos_trans_CS"/>
</dbReference>
<dbReference type="Proteomes" id="UP000594638">
    <property type="component" value="Unassembled WGS sequence"/>
</dbReference>
<keyword evidence="8" id="KW-1185">Reference proteome</keyword>
<dbReference type="Pfam" id="PF26168">
    <property type="entry name" value="Glyco_transf_N"/>
    <property type="match status" value="1"/>
</dbReference>
<feature type="domain" description="Glycosyltransferase N-terminal" evidence="6">
    <location>
        <begin position="20"/>
        <end position="250"/>
    </location>
</feature>
<dbReference type="GO" id="GO:0050404">
    <property type="term" value="F:zeatin O-beta-D-xylosyltransferase activity"/>
    <property type="evidence" value="ECO:0007669"/>
    <property type="project" value="UniProtKB-ARBA"/>
</dbReference>
<protein>
    <recommendedName>
        <fullName evidence="5">Glycosyltransferase</fullName>
        <ecNumber evidence="5">2.4.1.-</ecNumber>
    </recommendedName>
</protein>
<proteinExistence type="inferred from homology"/>
<evidence type="ECO:0000313" key="8">
    <source>
        <dbReference type="Proteomes" id="UP000594638"/>
    </source>
</evidence>
<evidence type="ECO:0000256" key="4">
    <source>
        <dbReference type="RuleBase" id="RU003718"/>
    </source>
</evidence>
<dbReference type="Gramene" id="OE9A050140T1">
    <property type="protein sequence ID" value="OE9A050140C1"/>
    <property type="gene ID" value="OE9A050140"/>
</dbReference>
<dbReference type="PANTHER" id="PTHR48044">
    <property type="entry name" value="GLYCOSYLTRANSFERASE"/>
    <property type="match status" value="1"/>
</dbReference>
<dbReference type="OrthoDB" id="5835829at2759"/>
<dbReference type="AlphaFoldDB" id="A0A8S0UBX1"/>
<evidence type="ECO:0000256" key="5">
    <source>
        <dbReference type="RuleBase" id="RU362057"/>
    </source>
</evidence>
<dbReference type="PROSITE" id="PS00375">
    <property type="entry name" value="UDPGT"/>
    <property type="match status" value="1"/>
</dbReference>
<dbReference type="FunFam" id="3.40.50.2000:FF:000238">
    <property type="entry name" value="Glycosyltransferase"/>
    <property type="match status" value="1"/>
</dbReference>
<dbReference type="EMBL" id="CACTIH010007423">
    <property type="protein sequence ID" value="CAA3013117.1"/>
    <property type="molecule type" value="Genomic_DNA"/>
</dbReference>
<dbReference type="GO" id="GO:0009690">
    <property type="term" value="P:cytokinin metabolic process"/>
    <property type="evidence" value="ECO:0007669"/>
    <property type="project" value="UniProtKB-ARBA"/>
</dbReference>
<dbReference type="EC" id="2.4.1.-" evidence="5"/>
<dbReference type="CDD" id="cd03784">
    <property type="entry name" value="GT1_Gtf-like"/>
    <property type="match status" value="1"/>
</dbReference>
<dbReference type="InterPro" id="IPR002213">
    <property type="entry name" value="UDP_glucos_trans"/>
</dbReference>
<keyword evidence="3 4" id="KW-0808">Transferase</keyword>
<dbReference type="FunFam" id="3.40.50.2000:FF:000060">
    <property type="entry name" value="Glycosyltransferase"/>
    <property type="match status" value="1"/>
</dbReference>
<accession>A0A8S0UBX1</accession>
<name>A0A8S0UBX1_OLEEU</name>
<evidence type="ECO:0000313" key="7">
    <source>
        <dbReference type="EMBL" id="CAA3013117.1"/>
    </source>
</evidence>
<keyword evidence="2 4" id="KW-0328">Glycosyltransferase</keyword>
<dbReference type="GO" id="GO:0016138">
    <property type="term" value="P:glycoside biosynthetic process"/>
    <property type="evidence" value="ECO:0007669"/>
    <property type="project" value="UniProtKB-ARBA"/>
</dbReference>
<dbReference type="Pfam" id="PF00201">
    <property type="entry name" value="UDPGT"/>
    <property type="match status" value="1"/>
</dbReference>
<gene>
    <name evidence="7" type="ORF">OLEA9_A050140</name>
</gene>
<sequence length="515" mass="58535">MACFSSNHYQKNQNGCEKSRVVVVMVPLPAQGHLHQLLHLSRLIAAYNIPVHYVTTATHSLQVKLRATIDDRDSHVHFHEFLTPEFQSPPPNPNSSNKFPSHLQPLFDSLSHLRRPILSLLLSLSPTAHRVIVIHDSLMSSVVQDFSKISNAESYVFHSVSAFAMFWYFWKIKENSFTVEDKIFSEIPSLENCFTSEFLKFVATEHKFQEFSSGILYNSCKVIEGEYINLLEKVLNKRCKKHWPIGPFNPVELMNKRNGNGRHKVLKWLDKQAPKSVIYVSFGTTTSLTDEQIKELEIGLERSELKFIWVLRAADRGDIFAGETSRVELSRTVQSTLLNTREWYEKKDRGTVMRDWDTDIGETTIDSTILKTTELYENQVRDRGIVVRDWAPQLEILGHPSTGGFMSHCGWNSCMESITMGVPIAAWPMHSDQPRNSVLITKVLKIGVTVKNFSCQDEIVKSSTISKVLKTLMGSKEGDEIRQRAEKLGVAVRKSVAEGGATRMQLDSFVAHISR</sequence>
<dbReference type="InterPro" id="IPR058980">
    <property type="entry name" value="Glyco_transf_N"/>
</dbReference>
<comment type="caution">
    <text evidence="7">The sequence shown here is derived from an EMBL/GenBank/DDBJ whole genome shotgun (WGS) entry which is preliminary data.</text>
</comment>
<reference evidence="7 8" key="1">
    <citation type="submission" date="2019-12" db="EMBL/GenBank/DDBJ databases">
        <authorList>
            <person name="Alioto T."/>
            <person name="Alioto T."/>
            <person name="Gomez Garrido J."/>
        </authorList>
    </citation>
    <scope>NUCLEOTIDE SEQUENCE [LARGE SCALE GENOMIC DNA]</scope>
</reference>
<dbReference type="Gene3D" id="3.40.50.2000">
    <property type="entry name" value="Glycogen Phosphorylase B"/>
    <property type="match status" value="2"/>
</dbReference>